<dbReference type="GO" id="GO:0003700">
    <property type="term" value="F:DNA-binding transcription factor activity"/>
    <property type="evidence" value="ECO:0007669"/>
    <property type="project" value="TreeGrafter"/>
</dbReference>
<evidence type="ECO:0000313" key="7">
    <source>
        <dbReference type="EMBL" id="POR51595.1"/>
    </source>
</evidence>
<protein>
    <submittedName>
        <fullName evidence="7">IclR family transcriptional regulator</fullName>
    </submittedName>
</protein>
<dbReference type="InterPro" id="IPR005471">
    <property type="entry name" value="Tscrpt_reg_IclR_N"/>
</dbReference>
<name>A0A2S4MAC7_9BURK</name>
<dbReference type="InterPro" id="IPR036388">
    <property type="entry name" value="WH-like_DNA-bd_sf"/>
</dbReference>
<proteinExistence type="predicted"/>
<dbReference type="EMBL" id="PQGA01000006">
    <property type="protein sequence ID" value="POR51595.1"/>
    <property type="molecule type" value="Genomic_DNA"/>
</dbReference>
<gene>
    <name evidence="7" type="ORF">B0G62_106129</name>
</gene>
<keyword evidence="3" id="KW-0804">Transcription</keyword>
<feature type="compositionally biased region" description="Low complexity" evidence="4">
    <location>
        <begin position="10"/>
        <end position="23"/>
    </location>
</feature>
<dbReference type="SMART" id="SM00346">
    <property type="entry name" value="HTH_ICLR"/>
    <property type="match status" value="1"/>
</dbReference>
<keyword evidence="2" id="KW-0238">DNA-binding</keyword>
<dbReference type="SUPFAM" id="SSF55781">
    <property type="entry name" value="GAF domain-like"/>
    <property type="match status" value="1"/>
</dbReference>
<dbReference type="Gene3D" id="3.30.450.40">
    <property type="match status" value="1"/>
</dbReference>
<dbReference type="Gene3D" id="1.10.10.10">
    <property type="entry name" value="Winged helix-like DNA-binding domain superfamily/Winged helix DNA-binding domain"/>
    <property type="match status" value="1"/>
</dbReference>
<evidence type="ECO:0000256" key="1">
    <source>
        <dbReference type="ARBA" id="ARBA00023015"/>
    </source>
</evidence>
<evidence type="ECO:0000259" key="6">
    <source>
        <dbReference type="PROSITE" id="PS51078"/>
    </source>
</evidence>
<dbReference type="PANTHER" id="PTHR30136">
    <property type="entry name" value="HELIX-TURN-HELIX TRANSCRIPTIONAL REGULATOR, ICLR FAMILY"/>
    <property type="match status" value="1"/>
</dbReference>
<dbReference type="AlphaFoldDB" id="A0A2S4MAC7"/>
<dbReference type="Pfam" id="PF01614">
    <property type="entry name" value="IclR_C"/>
    <property type="match status" value="1"/>
</dbReference>
<evidence type="ECO:0000313" key="8">
    <source>
        <dbReference type="Proteomes" id="UP000237381"/>
    </source>
</evidence>
<dbReference type="GO" id="GO:0003677">
    <property type="term" value="F:DNA binding"/>
    <property type="evidence" value="ECO:0007669"/>
    <property type="project" value="UniProtKB-KW"/>
</dbReference>
<evidence type="ECO:0000256" key="4">
    <source>
        <dbReference type="SAM" id="MobiDB-lite"/>
    </source>
</evidence>
<dbReference type="InterPro" id="IPR014757">
    <property type="entry name" value="Tscrpt_reg_IclR_C"/>
</dbReference>
<evidence type="ECO:0000259" key="5">
    <source>
        <dbReference type="PROSITE" id="PS51077"/>
    </source>
</evidence>
<dbReference type="PROSITE" id="PS51077">
    <property type="entry name" value="HTH_ICLR"/>
    <property type="match status" value="1"/>
</dbReference>
<evidence type="ECO:0000256" key="3">
    <source>
        <dbReference type="ARBA" id="ARBA00023163"/>
    </source>
</evidence>
<comment type="caution">
    <text evidence="7">The sequence shown here is derived from an EMBL/GenBank/DDBJ whole genome shotgun (WGS) entry which is preliminary data.</text>
</comment>
<keyword evidence="1" id="KW-0805">Transcription regulation</keyword>
<dbReference type="RefSeq" id="WP_103704838.1">
    <property type="nucleotide sequence ID" value="NZ_PQGA01000006.1"/>
</dbReference>
<feature type="domain" description="IclR-ED" evidence="6">
    <location>
        <begin position="88"/>
        <end position="268"/>
    </location>
</feature>
<feature type="domain" description="HTH iclR-type" evidence="5">
    <location>
        <begin position="25"/>
        <end position="87"/>
    </location>
</feature>
<dbReference type="InterPro" id="IPR036390">
    <property type="entry name" value="WH_DNA-bd_sf"/>
</dbReference>
<reference evidence="7 8" key="1">
    <citation type="submission" date="2018-01" db="EMBL/GenBank/DDBJ databases">
        <title>Genomic Encyclopedia of Type Strains, Phase III (KMG-III): the genomes of soil and plant-associated and newly described type strains.</title>
        <authorList>
            <person name="Whitman W."/>
        </authorList>
    </citation>
    <scope>NUCLEOTIDE SEQUENCE [LARGE SCALE GENOMIC DNA]</scope>
    <source>
        <strain evidence="7 8">JCM 18070</strain>
    </source>
</reference>
<organism evidence="7 8">
    <name type="scientific">Paraburkholderia eburnea</name>
    <dbReference type="NCBI Taxonomy" id="1189126"/>
    <lineage>
        <taxon>Bacteria</taxon>
        <taxon>Pseudomonadati</taxon>
        <taxon>Pseudomonadota</taxon>
        <taxon>Betaproteobacteria</taxon>
        <taxon>Burkholderiales</taxon>
        <taxon>Burkholderiaceae</taxon>
        <taxon>Paraburkholderia</taxon>
    </lineage>
</organism>
<dbReference type="PROSITE" id="PS51078">
    <property type="entry name" value="ICLR_ED"/>
    <property type="match status" value="1"/>
</dbReference>
<keyword evidence="8" id="KW-1185">Reference proteome</keyword>
<dbReference type="Pfam" id="PF09339">
    <property type="entry name" value="HTH_IclR"/>
    <property type="match status" value="1"/>
</dbReference>
<evidence type="ECO:0000256" key="2">
    <source>
        <dbReference type="ARBA" id="ARBA00023125"/>
    </source>
</evidence>
<dbReference type="InterPro" id="IPR029016">
    <property type="entry name" value="GAF-like_dom_sf"/>
</dbReference>
<dbReference type="SUPFAM" id="SSF46785">
    <property type="entry name" value="Winged helix' DNA-binding domain"/>
    <property type="match status" value="1"/>
</dbReference>
<dbReference type="PANTHER" id="PTHR30136:SF24">
    <property type="entry name" value="HTH-TYPE TRANSCRIPTIONAL REPRESSOR ALLR"/>
    <property type="match status" value="1"/>
</dbReference>
<dbReference type="Proteomes" id="UP000237381">
    <property type="component" value="Unassembled WGS sequence"/>
</dbReference>
<sequence length="268" mass="27826">MIDDLPNPAPAAQSAQAATKASDATSPVERAFRLLRYVAEGGSTANLSDVARQIGVNRVTLMRLLDSLEAAQLIEPQPGGGAHRLALPFLTLAASALGASDLTARARQVLPELVAQTGLSAFLAVLEGAEIVYLLCETPDTPLVTRIRTGSRLPAHRATPGLAMLAHLPDDALHARYAQQPASERPSDWAALAATLEAVRAEGCAWSFSGLEAGIDSCAAAVCDARGEVLTALSVAGPNSAFSADESLRARVQASVKHAADTLSRASF</sequence>
<accession>A0A2S4MAC7</accession>
<feature type="region of interest" description="Disordered" evidence="4">
    <location>
        <begin position="1"/>
        <end position="23"/>
    </location>
</feature>
<dbReference type="OrthoDB" id="5401369at2"/>
<dbReference type="GO" id="GO:0045892">
    <property type="term" value="P:negative regulation of DNA-templated transcription"/>
    <property type="evidence" value="ECO:0007669"/>
    <property type="project" value="TreeGrafter"/>
</dbReference>
<dbReference type="InterPro" id="IPR050707">
    <property type="entry name" value="HTH_MetabolicPath_Reg"/>
</dbReference>